<dbReference type="PANTHER" id="PTHR45138">
    <property type="entry name" value="REGULATORY COMPONENTS OF SENSORY TRANSDUCTION SYSTEM"/>
    <property type="match status" value="1"/>
</dbReference>
<keyword evidence="3" id="KW-0175">Coiled coil</keyword>
<evidence type="ECO:0000313" key="6">
    <source>
        <dbReference type="EMBL" id="MBB3931547.1"/>
    </source>
</evidence>
<dbReference type="RefSeq" id="WP_183399172.1">
    <property type="nucleotide sequence ID" value="NZ_JACIDS010000003.1"/>
</dbReference>
<evidence type="ECO:0000256" key="2">
    <source>
        <dbReference type="ARBA" id="ARBA00034247"/>
    </source>
</evidence>
<dbReference type="NCBIfam" id="TIGR00254">
    <property type="entry name" value="GGDEF"/>
    <property type="match status" value="1"/>
</dbReference>
<evidence type="ECO:0000256" key="3">
    <source>
        <dbReference type="SAM" id="Coils"/>
    </source>
</evidence>
<dbReference type="GO" id="GO:0005886">
    <property type="term" value="C:plasma membrane"/>
    <property type="evidence" value="ECO:0007669"/>
    <property type="project" value="TreeGrafter"/>
</dbReference>
<sequence>MPTPKPNPFHSADDHGAPSYRGRNLFDADAMAPGHGAGDSAALLARLAQEVAALRAALDTSRQQIARLELEAAEDPVSGLLNERALKREIDKAIAFHARYRADAALALISADGMGTVTERHGQRVGCRILRTLGDRLRGAIRSCDVAARIEPHRFAVVMWNAAPADCERRLELVRAALGGMDRMLEGRVCAIRIRAVATAIGPDDDSASLLARAEGLLDETASRAVRR</sequence>
<reference evidence="6 7" key="1">
    <citation type="submission" date="2020-08" db="EMBL/GenBank/DDBJ databases">
        <title>Genomic Encyclopedia of Type Strains, Phase IV (KMG-IV): sequencing the most valuable type-strain genomes for metagenomic binning, comparative biology and taxonomic classification.</title>
        <authorList>
            <person name="Goeker M."/>
        </authorList>
    </citation>
    <scope>NUCLEOTIDE SEQUENCE [LARGE SCALE GENOMIC DNA]</scope>
    <source>
        <strain evidence="6 7">DSM 25966</strain>
    </source>
</reference>
<comment type="caution">
    <text evidence="6">The sequence shown here is derived from an EMBL/GenBank/DDBJ whole genome shotgun (WGS) entry which is preliminary data.</text>
</comment>
<protein>
    <recommendedName>
        <fullName evidence="1">diguanylate cyclase</fullName>
        <ecNumber evidence="1">2.7.7.65</ecNumber>
    </recommendedName>
</protein>
<evidence type="ECO:0000259" key="5">
    <source>
        <dbReference type="PROSITE" id="PS50887"/>
    </source>
</evidence>
<dbReference type="EMBL" id="JACIDS010000003">
    <property type="protein sequence ID" value="MBB3931547.1"/>
    <property type="molecule type" value="Genomic_DNA"/>
</dbReference>
<dbReference type="GO" id="GO:0052621">
    <property type="term" value="F:diguanylate cyclase activity"/>
    <property type="evidence" value="ECO:0007669"/>
    <property type="project" value="UniProtKB-EC"/>
</dbReference>
<proteinExistence type="predicted"/>
<dbReference type="GO" id="GO:1902201">
    <property type="term" value="P:negative regulation of bacterial-type flagellum-dependent cell motility"/>
    <property type="evidence" value="ECO:0007669"/>
    <property type="project" value="TreeGrafter"/>
</dbReference>
<evidence type="ECO:0000256" key="1">
    <source>
        <dbReference type="ARBA" id="ARBA00012528"/>
    </source>
</evidence>
<feature type="coiled-coil region" evidence="3">
    <location>
        <begin position="44"/>
        <end position="71"/>
    </location>
</feature>
<dbReference type="PROSITE" id="PS50887">
    <property type="entry name" value="GGDEF"/>
    <property type="match status" value="1"/>
</dbReference>
<gene>
    <name evidence="6" type="ORF">GGR25_002597</name>
</gene>
<evidence type="ECO:0000256" key="4">
    <source>
        <dbReference type="SAM" id="MobiDB-lite"/>
    </source>
</evidence>
<evidence type="ECO:0000313" key="7">
    <source>
        <dbReference type="Proteomes" id="UP000553963"/>
    </source>
</evidence>
<dbReference type="Proteomes" id="UP000553963">
    <property type="component" value="Unassembled WGS sequence"/>
</dbReference>
<organism evidence="6 7">
    <name type="scientific">Kaistia hirudinis</name>
    <dbReference type="NCBI Taxonomy" id="1293440"/>
    <lineage>
        <taxon>Bacteria</taxon>
        <taxon>Pseudomonadati</taxon>
        <taxon>Pseudomonadota</taxon>
        <taxon>Alphaproteobacteria</taxon>
        <taxon>Hyphomicrobiales</taxon>
        <taxon>Kaistiaceae</taxon>
        <taxon>Kaistia</taxon>
    </lineage>
</organism>
<feature type="domain" description="GGDEF" evidence="5">
    <location>
        <begin position="102"/>
        <end position="228"/>
    </location>
</feature>
<dbReference type="InterPro" id="IPR050469">
    <property type="entry name" value="Diguanylate_Cyclase"/>
</dbReference>
<dbReference type="SMART" id="SM00267">
    <property type="entry name" value="GGDEF"/>
    <property type="match status" value="1"/>
</dbReference>
<keyword evidence="7" id="KW-1185">Reference proteome</keyword>
<name>A0A840AR73_9HYPH</name>
<dbReference type="InterPro" id="IPR000160">
    <property type="entry name" value="GGDEF_dom"/>
</dbReference>
<dbReference type="InterPro" id="IPR029787">
    <property type="entry name" value="Nucleotide_cyclase"/>
</dbReference>
<accession>A0A840AR73</accession>
<comment type="catalytic activity">
    <reaction evidence="2">
        <text>2 GTP = 3',3'-c-di-GMP + 2 diphosphate</text>
        <dbReference type="Rhea" id="RHEA:24898"/>
        <dbReference type="ChEBI" id="CHEBI:33019"/>
        <dbReference type="ChEBI" id="CHEBI:37565"/>
        <dbReference type="ChEBI" id="CHEBI:58805"/>
        <dbReference type="EC" id="2.7.7.65"/>
    </reaction>
</comment>
<dbReference type="Gene3D" id="3.30.70.270">
    <property type="match status" value="1"/>
</dbReference>
<dbReference type="GO" id="GO:0043709">
    <property type="term" value="P:cell adhesion involved in single-species biofilm formation"/>
    <property type="evidence" value="ECO:0007669"/>
    <property type="project" value="TreeGrafter"/>
</dbReference>
<feature type="region of interest" description="Disordered" evidence="4">
    <location>
        <begin position="1"/>
        <end position="20"/>
    </location>
</feature>
<dbReference type="Pfam" id="PF00990">
    <property type="entry name" value="GGDEF"/>
    <property type="match status" value="1"/>
</dbReference>
<dbReference type="EC" id="2.7.7.65" evidence="1"/>
<dbReference type="PANTHER" id="PTHR45138:SF9">
    <property type="entry name" value="DIGUANYLATE CYCLASE DGCM-RELATED"/>
    <property type="match status" value="1"/>
</dbReference>
<dbReference type="SUPFAM" id="SSF55073">
    <property type="entry name" value="Nucleotide cyclase"/>
    <property type="match status" value="1"/>
</dbReference>
<dbReference type="InterPro" id="IPR043128">
    <property type="entry name" value="Rev_trsase/Diguanyl_cyclase"/>
</dbReference>
<dbReference type="AlphaFoldDB" id="A0A840AR73"/>